<proteinExistence type="predicted"/>
<comment type="caution">
    <text evidence="1">The sequence shown here is derived from an EMBL/GenBank/DDBJ whole genome shotgun (WGS) entry which is preliminary data.</text>
</comment>
<reference evidence="1" key="1">
    <citation type="journal article" date="2021" name="Mol. Ecol. Resour.">
        <title>Apolygus lucorum genome provides insights into omnivorousness and mesophyll feeding.</title>
        <authorList>
            <person name="Liu Y."/>
            <person name="Liu H."/>
            <person name="Wang H."/>
            <person name="Huang T."/>
            <person name="Liu B."/>
            <person name="Yang B."/>
            <person name="Yin L."/>
            <person name="Li B."/>
            <person name="Zhang Y."/>
            <person name="Zhang S."/>
            <person name="Jiang F."/>
            <person name="Zhang X."/>
            <person name="Ren Y."/>
            <person name="Wang B."/>
            <person name="Wang S."/>
            <person name="Lu Y."/>
            <person name="Wu K."/>
            <person name="Fan W."/>
            <person name="Wang G."/>
        </authorList>
    </citation>
    <scope>NUCLEOTIDE SEQUENCE</scope>
    <source>
        <strain evidence="1">12Hb</strain>
    </source>
</reference>
<dbReference type="AlphaFoldDB" id="A0A8S9Y7W9"/>
<gene>
    <name evidence="1" type="ORF">GE061_001732</name>
</gene>
<evidence type="ECO:0000313" key="1">
    <source>
        <dbReference type="EMBL" id="KAF6217377.1"/>
    </source>
</evidence>
<accession>A0A8S9Y7W9</accession>
<protein>
    <submittedName>
        <fullName evidence="1">Uncharacterized protein</fullName>
    </submittedName>
</protein>
<name>A0A8S9Y7W9_APOLU</name>
<keyword evidence="2" id="KW-1185">Reference proteome</keyword>
<dbReference type="Proteomes" id="UP000466442">
    <property type="component" value="Linkage Group LG1"/>
</dbReference>
<organism evidence="1 2">
    <name type="scientific">Apolygus lucorum</name>
    <name type="common">Small green plant bug</name>
    <name type="synonym">Lygocoris lucorum</name>
    <dbReference type="NCBI Taxonomy" id="248454"/>
    <lineage>
        <taxon>Eukaryota</taxon>
        <taxon>Metazoa</taxon>
        <taxon>Ecdysozoa</taxon>
        <taxon>Arthropoda</taxon>
        <taxon>Hexapoda</taxon>
        <taxon>Insecta</taxon>
        <taxon>Pterygota</taxon>
        <taxon>Neoptera</taxon>
        <taxon>Paraneoptera</taxon>
        <taxon>Hemiptera</taxon>
        <taxon>Heteroptera</taxon>
        <taxon>Panheteroptera</taxon>
        <taxon>Cimicomorpha</taxon>
        <taxon>Miridae</taxon>
        <taxon>Mirini</taxon>
        <taxon>Apolygus</taxon>
    </lineage>
</organism>
<sequence>MEALQKIAAVGAKMETASAKIQSIARYGREASKDLTKVGLFRGMMEEIRTHYKDFKDHWNCLIDAHVEAGSLKDFPSSQEKLNHQECDREKLYATAGDRAQVLAELDSDRKDGGNPMGA</sequence>
<dbReference type="EMBL" id="WIXP02000001">
    <property type="protein sequence ID" value="KAF6217377.1"/>
    <property type="molecule type" value="Genomic_DNA"/>
</dbReference>
<evidence type="ECO:0000313" key="2">
    <source>
        <dbReference type="Proteomes" id="UP000466442"/>
    </source>
</evidence>